<dbReference type="SUPFAM" id="SSF53474">
    <property type="entry name" value="alpha/beta-Hydrolases"/>
    <property type="match status" value="1"/>
</dbReference>
<evidence type="ECO:0000313" key="2">
    <source>
        <dbReference type="Proteomes" id="UP000219514"/>
    </source>
</evidence>
<accession>A0A285EAS2</accession>
<gene>
    <name evidence="1" type="ORF">SAMN06893097_103246</name>
</gene>
<evidence type="ECO:0000313" key="1">
    <source>
        <dbReference type="EMBL" id="SNX96077.1"/>
    </source>
</evidence>
<proteinExistence type="predicted"/>
<evidence type="ECO:0008006" key="3">
    <source>
        <dbReference type="Google" id="ProtNLM"/>
    </source>
</evidence>
<sequence length="195" mass="20791">MQLEQPTAQEHDGLAGGILCLRSGTEPADWFLDQVHALGAIEWAPDGEPDDEAWLAQADVAISDDFDGRPVHVIAAGAAVPRALLLAARRPDQVISILAGDPEVDESNPAYWELLRQVHTPTLVVVAAPRPDADTSQAQTVAGGIDNGVMVIIDGTTAPVHRSNPRSFAEWISAFMSIAEGLQTLAPQPREETHA</sequence>
<dbReference type="AlphaFoldDB" id="A0A285EAS2"/>
<organism evidence="1 2">
    <name type="scientific">Geodermatophilus sabuli</name>
    <dbReference type="NCBI Taxonomy" id="1564158"/>
    <lineage>
        <taxon>Bacteria</taxon>
        <taxon>Bacillati</taxon>
        <taxon>Actinomycetota</taxon>
        <taxon>Actinomycetes</taxon>
        <taxon>Geodermatophilales</taxon>
        <taxon>Geodermatophilaceae</taxon>
        <taxon>Geodermatophilus</taxon>
    </lineage>
</organism>
<reference evidence="1 2" key="1">
    <citation type="submission" date="2017-09" db="EMBL/GenBank/DDBJ databases">
        <authorList>
            <person name="Ehlers B."/>
            <person name="Leendertz F.H."/>
        </authorList>
    </citation>
    <scope>NUCLEOTIDE SEQUENCE [LARGE SCALE GENOMIC DNA]</scope>
    <source>
        <strain evidence="1 2">DSM 46844</strain>
    </source>
</reference>
<keyword evidence="2" id="KW-1185">Reference proteome</keyword>
<dbReference type="OrthoDB" id="3838038at2"/>
<dbReference type="Proteomes" id="UP000219514">
    <property type="component" value="Unassembled WGS sequence"/>
</dbReference>
<dbReference type="EMBL" id="OBDO01000003">
    <property type="protein sequence ID" value="SNX96077.1"/>
    <property type="molecule type" value="Genomic_DNA"/>
</dbReference>
<protein>
    <recommendedName>
        <fullName evidence="3">Alpha/beta hydrolase</fullName>
    </recommendedName>
</protein>
<name>A0A285EAS2_9ACTN</name>
<dbReference type="RefSeq" id="WP_097206099.1">
    <property type="nucleotide sequence ID" value="NZ_JACHXB010000004.1"/>
</dbReference>
<dbReference type="Gene3D" id="3.40.50.1820">
    <property type="entry name" value="alpha/beta hydrolase"/>
    <property type="match status" value="1"/>
</dbReference>
<dbReference type="InterPro" id="IPR029058">
    <property type="entry name" value="AB_hydrolase_fold"/>
</dbReference>